<keyword evidence="2" id="KW-0812">Transmembrane</keyword>
<evidence type="ECO:0000313" key="7">
    <source>
        <dbReference type="Proteomes" id="UP000663829"/>
    </source>
</evidence>
<keyword evidence="2" id="KW-1133">Transmembrane helix</keyword>
<dbReference type="Proteomes" id="UP000677228">
    <property type="component" value="Unassembled WGS sequence"/>
</dbReference>
<evidence type="ECO:0000313" key="5">
    <source>
        <dbReference type="EMBL" id="CAF3728955.1"/>
    </source>
</evidence>
<dbReference type="Proteomes" id="UP000681722">
    <property type="component" value="Unassembled WGS sequence"/>
</dbReference>
<evidence type="ECO:0000313" key="4">
    <source>
        <dbReference type="EMBL" id="CAF1176052.1"/>
    </source>
</evidence>
<protein>
    <submittedName>
        <fullName evidence="3">Uncharacterized protein</fullName>
    </submittedName>
</protein>
<feature type="compositionally biased region" description="Polar residues" evidence="1">
    <location>
        <begin position="432"/>
        <end position="449"/>
    </location>
</feature>
<keyword evidence="2" id="KW-0472">Membrane</keyword>
<dbReference type="Proteomes" id="UP000663829">
    <property type="component" value="Unassembled WGS sequence"/>
</dbReference>
<dbReference type="EMBL" id="CAJOBA010034531">
    <property type="protein sequence ID" value="CAF3987223.1"/>
    <property type="molecule type" value="Genomic_DNA"/>
</dbReference>
<dbReference type="EMBL" id="CAJNOK010013008">
    <property type="protein sequence ID" value="CAF1176052.1"/>
    <property type="molecule type" value="Genomic_DNA"/>
</dbReference>
<dbReference type="EMBL" id="CAJNOQ010002350">
    <property type="protein sequence ID" value="CAF0953575.1"/>
    <property type="molecule type" value="Genomic_DNA"/>
</dbReference>
<gene>
    <name evidence="3" type="ORF">GPM918_LOCUS11377</name>
    <name evidence="4" type="ORF">OVA965_LOCUS22816</name>
    <name evidence="5" type="ORF">SRO942_LOCUS11376</name>
    <name evidence="6" type="ORF">TMI583_LOCUS23529</name>
</gene>
<comment type="caution">
    <text evidence="3">The sequence shown here is derived from an EMBL/GenBank/DDBJ whole genome shotgun (WGS) entry which is preliminary data.</text>
</comment>
<dbReference type="AlphaFoldDB" id="A0A814DBJ4"/>
<organism evidence="3 7">
    <name type="scientific">Didymodactylos carnosus</name>
    <dbReference type="NCBI Taxonomy" id="1234261"/>
    <lineage>
        <taxon>Eukaryota</taxon>
        <taxon>Metazoa</taxon>
        <taxon>Spiralia</taxon>
        <taxon>Gnathifera</taxon>
        <taxon>Rotifera</taxon>
        <taxon>Eurotatoria</taxon>
        <taxon>Bdelloidea</taxon>
        <taxon>Philodinida</taxon>
        <taxon>Philodinidae</taxon>
        <taxon>Didymodactylos</taxon>
    </lineage>
</organism>
<evidence type="ECO:0000313" key="3">
    <source>
        <dbReference type="EMBL" id="CAF0953575.1"/>
    </source>
</evidence>
<proteinExistence type="predicted"/>
<evidence type="ECO:0000313" key="6">
    <source>
        <dbReference type="EMBL" id="CAF3987223.1"/>
    </source>
</evidence>
<evidence type="ECO:0000256" key="1">
    <source>
        <dbReference type="SAM" id="MobiDB-lite"/>
    </source>
</evidence>
<feature type="transmembrane region" description="Helical" evidence="2">
    <location>
        <begin position="403"/>
        <end position="424"/>
    </location>
</feature>
<reference evidence="3" key="1">
    <citation type="submission" date="2021-02" db="EMBL/GenBank/DDBJ databases">
        <authorList>
            <person name="Nowell W R."/>
        </authorList>
    </citation>
    <scope>NUCLEOTIDE SEQUENCE</scope>
</reference>
<sequence>MDQLQNTISATSQKLVTLQGSLFNVTQTTLELAKRFERSEYNTEQLEKAARNTIAKMKNFQDFTDDQIRYNIAKDIEHRYERLKSSMHRIANNELNFDFIGMSEQNELIETAYLQLKDSIPTLEESKSTFVTRMLFAQTVQFGPINENSSSPKVKDLIPKQMGSLVFTNYFMKLKISGNSTTQIYYILTIPSFTGKNAGEISSLPKLLALGEDGSYMEWMEKPDSASCDIGKYTICRNPSVSHDRIQNECLEEIIAGKGLKKCYTKPVPYSPPYVARILPGVVAISTNKNLTCVVNSKHWQNIRSLGIVNLGCEETLTCENNISFAGEKRCRSITPYVLQTKSDDILRVVDRVKNLNVNIPKVYPRTGDMDLVKSLEDQLASQQQNVLNWTFGSLKLKPHHTISIILSTVIACLILMGAAIILYKRRCQKNTQPSQSSPTIQLTTLSVPNPQPKAHPSDTSLPVDDLIQLYRTESGRKNKIAT</sequence>
<dbReference type="EMBL" id="CAJOBC010002349">
    <property type="protein sequence ID" value="CAF3728955.1"/>
    <property type="molecule type" value="Genomic_DNA"/>
</dbReference>
<keyword evidence="7" id="KW-1185">Reference proteome</keyword>
<accession>A0A814DBJ4</accession>
<evidence type="ECO:0000256" key="2">
    <source>
        <dbReference type="SAM" id="Phobius"/>
    </source>
</evidence>
<dbReference type="Proteomes" id="UP000682733">
    <property type="component" value="Unassembled WGS sequence"/>
</dbReference>
<feature type="region of interest" description="Disordered" evidence="1">
    <location>
        <begin position="432"/>
        <end position="464"/>
    </location>
</feature>
<name>A0A814DBJ4_9BILA</name>